<reference evidence="1" key="1">
    <citation type="submission" date="2022-06" db="EMBL/GenBank/DDBJ databases">
        <title>Fusarium solani species complex genomes reveal bases of compartmentalisation and animal pathogenesis.</title>
        <authorList>
            <person name="Tsai I.J."/>
        </authorList>
    </citation>
    <scope>NUCLEOTIDE SEQUENCE</scope>
    <source>
        <strain evidence="1">Fu6.1</strain>
    </source>
</reference>
<evidence type="ECO:0000313" key="1">
    <source>
        <dbReference type="EMBL" id="KAI8668736.1"/>
    </source>
</evidence>
<name>A0ACC0QX39_9HYPO</name>
<organism evidence="1 2">
    <name type="scientific">Fusarium keratoplasticum</name>
    <dbReference type="NCBI Taxonomy" id="1328300"/>
    <lineage>
        <taxon>Eukaryota</taxon>
        <taxon>Fungi</taxon>
        <taxon>Dikarya</taxon>
        <taxon>Ascomycota</taxon>
        <taxon>Pezizomycotina</taxon>
        <taxon>Sordariomycetes</taxon>
        <taxon>Hypocreomycetidae</taxon>
        <taxon>Hypocreales</taxon>
        <taxon>Nectriaceae</taxon>
        <taxon>Fusarium</taxon>
        <taxon>Fusarium solani species complex</taxon>
    </lineage>
</organism>
<accession>A0ACC0QX39</accession>
<proteinExistence type="predicted"/>
<comment type="caution">
    <text evidence="1">The sequence shown here is derived from an EMBL/GenBank/DDBJ whole genome shotgun (WGS) entry which is preliminary data.</text>
</comment>
<dbReference type="EMBL" id="CM046507">
    <property type="protein sequence ID" value="KAI8668736.1"/>
    <property type="molecule type" value="Genomic_DNA"/>
</dbReference>
<dbReference type="Proteomes" id="UP001065298">
    <property type="component" value="Chromosome 5"/>
</dbReference>
<gene>
    <name evidence="1" type="ORF">NCS57_00685900</name>
</gene>
<keyword evidence="2" id="KW-1185">Reference proteome</keyword>
<sequence length="362" mass="40603">MVLLTITPSIVEALAIKESSKSEAVEARHDDNETDAPSQKPDEPSLDEPEVGKPISHGQIVDLWKNLKTQGNSSYTLEQLLRGASIYIPPPPPKPEPSPEYKALMARLRREEEARAYERMINPVPHLETFHNRFPHAASAFAEVNKPTSARDTGDDDDAAMNEVHRQVTLIINFLISIAGVAATLWIAARWWSLPSRLFLTLGGSILVAIAEVAVYSGYQWRMEEGKKKDRKVREVKEVVESWVVGKDDAQDEKTVLIKEKGADENDAESSLPSFTETLTSLARRKVHDPISLDEAWQLVNKQDCHNDQHLSAFCTANARQATPNIRETEYDPRELAQGTQSEEATSFSRGDIFEETVHQER</sequence>
<evidence type="ECO:0000313" key="2">
    <source>
        <dbReference type="Proteomes" id="UP001065298"/>
    </source>
</evidence>
<protein>
    <submittedName>
        <fullName evidence="1">Uncharacterized protein</fullName>
    </submittedName>
</protein>